<evidence type="ECO:0000256" key="11">
    <source>
        <dbReference type="SAM" id="Phobius"/>
    </source>
</evidence>
<evidence type="ECO:0000256" key="1">
    <source>
        <dbReference type="ARBA" id="ARBA00004651"/>
    </source>
</evidence>
<accession>A0ABT0XZF8</accession>
<evidence type="ECO:0000256" key="4">
    <source>
        <dbReference type="ARBA" id="ARBA00022692"/>
    </source>
</evidence>
<dbReference type="RefSeq" id="WP_251799036.1">
    <property type="nucleotide sequence ID" value="NZ_JAMQOL010000020.1"/>
</dbReference>
<organism evidence="14 15">
    <name type="scientific">Paractinoplanes hotanensis</name>
    <dbReference type="NCBI Taxonomy" id="2906497"/>
    <lineage>
        <taxon>Bacteria</taxon>
        <taxon>Bacillati</taxon>
        <taxon>Actinomycetota</taxon>
        <taxon>Actinomycetes</taxon>
        <taxon>Micromonosporales</taxon>
        <taxon>Micromonosporaceae</taxon>
        <taxon>Paractinoplanes</taxon>
    </lineage>
</organism>
<evidence type="ECO:0000259" key="13">
    <source>
        <dbReference type="Pfam" id="PF02687"/>
    </source>
</evidence>
<dbReference type="Proteomes" id="UP001523216">
    <property type="component" value="Unassembled WGS sequence"/>
</dbReference>
<evidence type="ECO:0000256" key="3">
    <source>
        <dbReference type="ARBA" id="ARBA00022475"/>
    </source>
</evidence>
<feature type="domain" description="ABC3 transporter permease C-terminal" evidence="13">
    <location>
        <begin position="52"/>
        <end position="171"/>
    </location>
</feature>
<feature type="transmembrane region" description="Helical" evidence="11">
    <location>
        <begin position="12"/>
        <end position="37"/>
    </location>
</feature>
<keyword evidence="6" id="KW-0479">Metal-binding</keyword>
<keyword evidence="3" id="KW-1003">Cell membrane</keyword>
<keyword evidence="7" id="KW-0378">Hydrolase</keyword>
<comment type="caution">
    <text evidence="14">The sequence shown here is derived from an EMBL/GenBank/DDBJ whole genome shotgun (WGS) entry which is preliminary data.</text>
</comment>
<feature type="transmembrane region" description="Helical" evidence="11">
    <location>
        <begin position="141"/>
        <end position="165"/>
    </location>
</feature>
<keyword evidence="15" id="KW-1185">Reference proteome</keyword>
<dbReference type="InterPro" id="IPR051447">
    <property type="entry name" value="Lipoprotein-release_system"/>
</dbReference>
<evidence type="ECO:0000256" key="7">
    <source>
        <dbReference type="ARBA" id="ARBA00022801"/>
    </source>
</evidence>
<keyword evidence="10 11" id="KW-0472">Membrane</keyword>
<dbReference type="InterPro" id="IPR029060">
    <property type="entry name" value="PIN-like_dom_sf"/>
</dbReference>
<dbReference type="Pfam" id="PF01850">
    <property type="entry name" value="PIN"/>
    <property type="match status" value="1"/>
</dbReference>
<protein>
    <submittedName>
        <fullName evidence="14">FtsX-like permease family protein</fullName>
    </submittedName>
</protein>
<keyword evidence="9 11" id="KW-1133">Transmembrane helix</keyword>
<feature type="domain" description="PIN" evidence="12">
    <location>
        <begin position="172"/>
        <end position="272"/>
    </location>
</feature>
<keyword evidence="4 11" id="KW-0812">Transmembrane</keyword>
<dbReference type="InterPro" id="IPR003838">
    <property type="entry name" value="ABC3_permease_C"/>
</dbReference>
<evidence type="ECO:0000313" key="14">
    <source>
        <dbReference type="EMBL" id="MCM4079168.1"/>
    </source>
</evidence>
<evidence type="ECO:0000256" key="8">
    <source>
        <dbReference type="ARBA" id="ARBA00022842"/>
    </source>
</evidence>
<comment type="subcellular location">
    <subcellularLocation>
        <location evidence="1">Cell membrane</location>
        <topology evidence="1">Multi-pass membrane protein</topology>
    </subcellularLocation>
</comment>
<dbReference type="Pfam" id="PF02687">
    <property type="entry name" value="FtsX"/>
    <property type="match status" value="1"/>
</dbReference>
<evidence type="ECO:0000256" key="2">
    <source>
        <dbReference type="ARBA" id="ARBA00005236"/>
    </source>
</evidence>
<evidence type="ECO:0000256" key="9">
    <source>
        <dbReference type="ARBA" id="ARBA00022989"/>
    </source>
</evidence>
<feature type="transmembrane region" description="Helical" evidence="11">
    <location>
        <begin position="95"/>
        <end position="121"/>
    </location>
</feature>
<reference evidence="14 15" key="1">
    <citation type="submission" date="2022-06" db="EMBL/GenBank/DDBJ databases">
        <title>Actinoplanes abujensis sp. nov., isolated from Nigerian arid soil.</title>
        <authorList>
            <person name="Ding P."/>
        </authorList>
    </citation>
    <scope>NUCLEOTIDE SEQUENCE [LARGE SCALE GENOMIC DNA]</scope>
    <source>
        <strain evidence="15">TRM88002</strain>
    </source>
</reference>
<evidence type="ECO:0000256" key="6">
    <source>
        <dbReference type="ARBA" id="ARBA00022723"/>
    </source>
</evidence>
<dbReference type="EMBL" id="JAMQOL010000020">
    <property type="protein sequence ID" value="MCM4079168.1"/>
    <property type="molecule type" value="Genomic_DNA"/>
</dbReference>
<feature type="transmembrane region" description="Helical" evidence="11">
    <location>
        <begin position="49"/>
        <end position="74"/>
    </location>
</feature>
<dbReference type="SUPFAM" id="SSF88723">
    <property type="entry name" value="PIN domain-like"/>
    <property type="match status" value="1"/>
</dbReference>
<keyword evidence="5" id="KW-0540">Nuclease</keyword>
<comment type="similarity">
    <text evidence="2">Belongs to the ABC-4 integral membrane protein family. LolC/E subfamily.</text>
</comment>
<evidence type="ECO:0000256" key="5">
    <source>
        <dbReference type="ARBA" id="ARBA00022722"/>
    </source>
</evidence>
<evidence type="ECO:0000313" key="15">
    <source>
        <dbReference type="Proteomes" id="UP001523216"/>
    </source>
</evidence>
<dbReference type="Gene3D" id="3.40.50.1010">
    <property type="entry name" value="5'-nuclease"/>
    <property type="match status" value="1"/>
</dbReference>
<proteinExistence type="inferred from homology"/>
<dbReference type="PANTHER" id="PTHR30489">
    <property type="entry name" value="LIPOPROTEIN-RELEASING SYSTEM TRANSMEMBRANE PROTEIN LOLE"/>
    <property type="match status" value="1"/>
</dbReference>
<dbReference type="InterPro" id="IPR002716">
    <property type="entry name" value="PIN_dom"/>
</dbReference>
<evidence type="ECO:0000256" key="10">
    <source>
        <dbReference type="ARBA" id="ARBA00023136"/>
    </source>
</evidence>
<gene>
    <name evidence="14" type="ORF">LXN57_16460</name>
</gene>
<evidence type="ECO:0000259" key="12">
    <source>
        <dbReference type="Pfam" id="PF01850"/>
    </source>
</evidence>
<dbReference type="PANTHER" id="PTHR30489:SF0">
    <property type="entry name" value="LIPOPROTEIN-RELEASING SYSTEM TRANSMEMBRANE PROTEIN LOLE"/>
    <property type="match status" value="1"/>
</dbReference>
<name>A0ABT0XZF8_9ACTN</name>
<sequence length="293" mass="30562">MSRAGLAERWTLFVGALLSVALGVALVQSSLLLLISAAGQSSDDAAVPMLGVVLGGSVFLAGFVISSTFAFTVDQRRRDLALLRLVGGSRGQVRRLLLGEALLLGLTGAGIGVPAGLGVMAVQTWLMRRFEFVPPGFTGEWRMWILGVSFGTGILLAVAGVLVAARRAARVRPLEALRESGAAARVMIHHLALEEGRRLLVPAVVVAQAWRDARRQVRLGKFLHSCEVVPVGLETAKAAGVLCGKAGTRDVVDATVVTVALAHGAIVFTSDPGDITALGAAADVKPGLVVRRV</sequence>
<keyword evidence="8" id="KW-0460">Magnesium</keyword>